<sequence length="208" mass="22890">MFDQVIVGLFLGWGAAIPIGAINLEMIRRNLQFGTAAGLALGFGACCADVTYLVLLSLGVLQILHHPFVIKAVGILGSLLLTWFGYKALRLKSVYFNDQPQAPMRIRSPWRHAIEGYLLTLINPYTILFWSSISMTIAVMTHASDHAVFYAGLGVLLGTFSWAAGLNGFLHFTRHRLSKRTIQKINIAGGIILIGFAALGFWRALFLL</sequence>
<dbReference type="RefSeq" id="WP_114833851.1">
    <property type="nucleotide sequence ID" value="NZ_LR699114.1"/>
</dbReference>
<organism evidence="7 8">
    <name type="scientific">Aquicella lusitana</name>
    <dbReference type="NCBI Taxonomy" id="254246"/>
    <lineage>
        <taxon>Bacteria</taxon>
        <taxon>Pseudomonadati</taxon>
        <taxon>Pseudomonadota</taxon>
        <taxon>Gammaproteobacteria</taxon>
        <taxon>Legionellales</taxon>
        <taxon>Coxiellaceae</taxon>
        <taxon>Aquicella</taxon>
    </lineage>
</organism>
<dbReference type="PANTHER" id="PTHR30086">
    <property type="entry name" value="ARGININE EXPORTER PROTEIN ARGO"/>
    <property type="match status" value="1"/>
</dbReference>
<evidence type="ECO:0000313" key="7">
    <source>
        <dbReference type="EMBL" id="RDI46556.1"/>
    </source>
</evidence>
<comment type="subcellular location">
    <subcellularLocation>
        <location evidence="1">Cell membrane</location>
        <topology evidence="1">Multi-pass membrane protein</topology>
    </subcellularLocation>
</comment>
<evidence type="ECO:0000256" key="4">
    <source>
        <dbReference type="ARBA" id="ARBA00022989"/>
    </source>
</evidence>
<keyword evidence="4 6" id="KW-1133">Transmembrane helix</keyword>
<reference evidence="7 8" key="1">
    <citation type="submission" date="2018-07" db="EMBL/GenBank/DDBJ databases">
        <title>Genomic Encyclopedia of Type Strains, Phase IV (KMG-IV): sequencing the most valuable type-strain genomes for metagenomic binning, comparative biology and taxonomic classification.</title>
        <authorList>
            <person name="Goeker M."/>
        </authorList>
    </citation>
    <scope>NUCLEOTIDE SEQUENCE [LARGE SCALE GENOMIC DNA]</scope>
    <source>
        <strain evidence="7 8">DSM 16500</strain>
    </source>
</reference>
<dbReference type="OrthoDB" id="6464770at2"/>
<evidence type="ECO:0000313" key="8">
    <source>
        <dbReference type="Proteomes" id="UP000254720"/>
    </source>
</evidence>
<dbReference type="EMBL" id="QQAX01000005">
    <property type="protein sequence ID" value="RDI46556.1"/>
    <property type="molecule type" value="Genomic_DNA"/>
</dbReference>
<dbReference type="InterPro" id="IPR001123">
    <property type="entry name" value="LeuE-type"/>
</dbReference>
<evidence type="ECO:0000256" key="2">
    <source>
        <dbReference type="ARBA" id="ARBA00022475"/>
    </source>
</evidence>
<dbReference type="Proteomes" id="UP000254720">
    <property type="component" value="Unassembled WGS sequence"/>
</dbReference>
<evidence type="ECO:0000256" key="5">
    <source>
        <dbReference type="ARBA" id="ARBA00023136"/>
    </source>
</evidence>
<protein>
    <submittedName>
        <fullName evidence="7">L-lysine exporter family protein LysE/ArgO</fullName>
    </submittedName>
</protein>
<feature type="transmembrane region" description="Helical" evidence="6">
    <location>
        <begin position="68"/>
        <end position="86"/>
    </location>
</feature>
<name>A0A370GTG4_9COXI</name>
<feature type="transmembrane region" description="Helical" evidence="6">
    <location>
        <begin position="185"/>
        <end position="205"/>
    </location>
</feature>
<evidence type="ECO:0000256" key="6">
    <source>
        <dbReference type="SAM" id="Phobius"/>
    </source>
</evidence>
<keyword evidence="2" id="KW-1003">Cell membrane</keyword>
<accession>A0A370GTG4</accession>
<keyword evidence="3 6" id="KW-0812">Transmembrane</keyword>
<evidence type="ECO:0000256" key="3">
    <source>
        <dbReference type="ARBA" id="ARBA00022692"/>
    </source>
</evidence>
<feature type="transmembrane region" description="Helical" evidence="6">
    <location>
        <begin position="36"/>
        <end position="56"/>
    </location>
</feature>
<dbReference type="GO" id="GO:0015171">
    <property type="term" value="F:amino acid transmembrane transporter activity"/>
    <property type="evidence" value="ECO:0007669"/>
    <property type="project" value="TreeGrafter"/>
</dbReference>
<comment type="caution">
    <text evidence="7">The sequence shown here is derived from an EMBL/GenBank/DDBJ whole genome shotgun (WGS) entry which is preliminary data.</text>
</comment>
<gene>
    <name evidence="7" type="ORF">C8D86_10580</name>
</gene>
<dbReference type="Pfam" id="PF01810">
    <property type="entry name" value="LysE"/>
    <property type="match status" value="1"/>
</dbReference>
<dbReference type="AlphaFoldDB" id="A0A370GTG4"/>
<evidence type="ECO:0000256" key="1">
    <source>
        <dbReference type="ARBA" id="ARBA00004651"/>
    </source>
</evidence>
<keyword evidence="8" id="KW-1185">Reference proteome</keyword>
<feature type="transmembrane region" description="Helical" evidence="6">
    <location>
        <begin position="147"/>
        <end position="173"/>
    </location>
</feature>
<keyword evidence="5 6" id="KW-0472">Membrane</keyword>
<feature type="transmembrane region" description="Helical" evidence="6">
    <location>
        <begin position="117"/>
        <end position="141"/>
    </location>
</feature>
<feature type="transmembrane region" description="Helical" evidence="6">
    <location>
        <begin position="6"/>
        <end position="24"/>
    </location>
</feature>
<dbReference type="GO" id="GO:0005886">
    <property type="term" value="C:plasma membrane"/>
    <property type="evidence" value="ECO:0007669"/>
    <property type="project" value="UniProtKB-SubCell"/>
</dbReference>
<dbReference type="PANTHER" id="PTHR30086:SF20">
    <property type="entry name" value="ARGININE EXPORTER PROTEIN ARGO-RELATED"/>
    <property type="match status" value="1"/>
</dbReference>
<proteinExistence type="predicted"/>